<organism evidence="1 2">
    <name type="scientific">Pseudolysinimonas yzui</name>
    <dbReference type="NCBI Taxonomy" id="2708254"/>
    <lineage>
        <taxon>Bacteria</taxon>
        <taxon>Bacillati</taxon>
        <taxon>Actinomycetota</taxon>
        <taxon>Actinomycetes</taxon>
        <taxon>Micrococcales</taxon>
        <taxon>Microbacteriaceae</taxon>
        <taxon>Pseudolysinimonas</taxon>
    </lineage>
</organism>
<dbReference type="Proteomes" id="UP000617531">
    <property type="component" value="Unassembled WGS sequence"/>
</dbReference>
<proteinExistence type="predicted"/>
<dbReference type="SUPFAM" id="SSF69118">
    <property type="entry name" value="AhpD-like"/>
    <property type="match status" value="1"/>
</dbReference>
<protein>
    <recommendedName>
        <fullName evidence="3">Carboxymuconolactone decarboxylase family protein</fullName>
    </recommendedName>
</protein>
<dbReference type="InterPro" id="IPR029032">
    <property type="entry name" value="AhpD-like"/>
</dbReference>
<keyword evidence="2" id="KW-1185">Reference proteome</keyword>
<reference evidence="1" key="1">
    <citation type="journal article" date="2014" name="Int. J. Syst. Evol. Microbiol.">
        <title>Complete genome sequence of Corynebacterium casei LMG S-19264T (=DSM 44701T), isolated from a smear-ripened cheese.</title>
        <authorList>
            <consortium name="US DOE Joint Genome Institute (JGI-PGF)"/>
            <person name="Walter F."/>
            <person name="Albersmeier A."/>
            <person name="Kalinowski J."/>
            <person name="Ruckert C."/>
        </authorList>
    </citation>
    <scope>NUCLEOTIDE SEQUENCE</scope>
    <source>
        <strain evidence="1">CGMCC 1.16548</strain>
    </source>
</reference>
<evidence type="ECO:0000313" key="1">
    <source>
        <dbReference type="EMBL" id="GHF18731.1"/>
    </source>
</evidence>
<dbReference type="EMBL" id="BNAI01000003">
    <property type="protein sequence ID" value="GHF18731.1"/>
    <property type="molecule type" value="Genomic_DNA"/>
</dbReference>
<dbReference type="AlphaFoldDB" id="A0A8J3GQZ0"/>
<dbReference type="Gene3D" id="1.20.1290.10">
    <property type="entry name" value="AhpD-like"/>
    <property type="match status" value="1"/>
</dbReference>
<evidence type="ECO:0008006" key="3">
    <source>
        <dbReference type="Google" id="ProtNLM"/>
    </source>
</evidence>
<reference evidence="1" key="2">
    <citation type="submission" date="2020-09" db="EMBL/GenBank/DDBJ databases">
        <authorList>
            <person name="Sun Q."/>
            <person name="Zhou Y."/>
        </authorList>
    </citation>
    <scope>NUCLEOTIDE SEQUENCE</scope>
    <source>
        <strain evidence="1">CGMCC 1.16548</strain>
    </source>
</reference>
<evidence type="ECO:0000313" key="2">
    <source>
        <dbReference type="Proteomes" id="UP000617531"/>
    </source>
</evidence>
<gene>
    <name evidence="1" type="ORF">GCM10011600_19600</name>
</gene>
<accession>A0A8J3GQZ0</accession>
<dbReference type="RefSeq" id="WP_191283299.1">
    <property type="nucleotide sequence ID" value="NZ_BNAI01000003.1"/>
</dbReference>
<comment type="caution">
    <text evidence="1">The sequence shown here is derived from an EMBL/GenBank/DDBJ whole genome shotgun (WGS) entry which is preliminary data.</text>
</comment>
<name>A0A8J3GQZ0_9MICO</name>
<sequence>MTLPAFIAPPRRIPFPLRLGLWIAKRASGEDTLVARLLTWYPRAAIGAGVMEALVAHDVGRVDERMLKLVRMTVSSVTDCPFCVGFNGRDWQKHLTDDELAVVQGRRDAADVATLDAAERLAIEYARVLSATPVAVPRDMADRLNAHFTEREIVVLATTVAQVGYWARVAQGLGCPGLG</sequence>